<dbReference type="EMBL" id="RJVU01061675">
    <property type="protein sequence ID" value="ROJ33183.1"/>
    <property type="molecule type" value="Genomic_DNA"/>
</dbReference>
<protein>
    <submittedName>
        <fullName evidence="3">Intelectin-1</fullName>
    </submittedName>
</protein>
<comment type="caution">
    <text evidence="3">The sequence shown here is derived from an EMBL/GenBank/DDBJ whole genome shotgun (WGS) entry which is preliminary data.</text>
</comment>
<evidence type="ECO:0000313" key="4">
    <source>
        <dbReference type="Proteomes" id="UP000281406"/>
    </source>
</evidence>
<name>A0A3N0XTG4_ANAGA</name>
<organism evidence="3 4">
    <name type="scientific">Anabarilius grahami</name>
    <name type="common">Kanglang fish</name>
    <name type="synonym">Barilius grahami</name>
    <dbReference type="NCBI Taxonomy" id="495550"/>
    <lineage>
        <taxon>Eukaryota</taxon>
        <taxon>Metazoa</taxon>
        <taxon>Chordata</taxon>
        <taxon>Craniata</taxon>
        <taxon>Vertebrata</taxon>
        <taxon>Euteleostomi</taxon>
        <taxon>Actinopterygii</taxon>
        <taxon>Neopterygii</taxon>
        <taxon>Teleostei</taxon>
        <taxon>Ostariophysi</taxon>
        <taxon>Cypriniformes</taxon>
        <taxon>Xenocyprididae</taxon>
        <taxon>Xenocypridinae</taxon>
        <taxon>Xenocypridinae incertae sedis</taxon>
        <taxon>Anabarilius</taxon>
    </lineage>
</organism>
<evidence type="ECO:0000256" key="1">
    <source>
        <dbReference type="ARBA" id="ARBA00023157"/>
    </source>
</evidence>
<evidence type="ECO:0000256" key="2">
    <source>
        <dbReference type="SAM" id="MobiDB-lite"/>
    </source>
</evidence>
<feature type="region of interest" description="Disordered" evidence="2">
    <location>
        <begin position="1"/>
        <end position="26"/>
    </location>
</feature>
<accession>A0A3N0XTG4</accession>
<sequence>MTSHLKIVQPGRRGGHPGSSAKDASRVAPAIQVSRAAPVTQVSRAVPVTQGARAVPVTQGARAALETKGAMAGQEVQGTRGVAASVASATMATGVKPTGCNSEHFCIGGGGHFPEGVRRQCGDFAGFDWDGYGTNAGRSASKEITEAAVPLFYR</sequence>
<dbReference type="Proteomes" id="UP000281406">
    <property type="component" value="Unassembled WGS sequence"/>
</dbReference>
<dbReference type="GO" id="GO:0070492">
    <property type="term" value="F:oligosaccharide binding"/>
    <property type="evidence" value="ECO:0007669"/>
    <property type="project" value="TreeGrafter"/>
</dbReference>
<reference evidence="3 4" key="1">
    <citation type="submission" date="2018-10" db="EMBL/GenBank/DDBJ databases">
        <title>Genome assembly for a Yunnan-Guizhou Plateau 3E fish, Anabarilius grahami (Regan), and its evolutionary and genetic applications.</title>
        <authorList>
            <person name="Jiang W."/>
        </authorList>
    </citation>
    <scope>NUCLEOTIDE SEQUENCE [LARGE SCALE GENOMIC DNA]</scope>
    <source>
        <strain evidence="3">AG-KIZ</strain>
        <tissue evidence="3">Muscle</tissue>
    </source>
</reference>
<dbReference type="AlphaFoldDB" id="A0A3N0XTG4"/>
<dbReference type="PANTHER" id="PTHR16146">
    <property type="entry name" value="INTELECTIN"/>
    <property type="match status" value="1"/>
</dbReference>
<proteinExistence type="predicted"/>
<dbReference type="PANTHER" id="PTHR16146:SF46">
    <property type="entry name" value="INTELECTIN-1A-RELATED"/>
    <property type="match status" value="1"/>
</dbReference>
<dbReference type="GO" id="GO:0005615">
    <property type="term" value="C:extracellular space"/>
    <property type="evidence" value="ECO:0007669"/>
    <property type="project" value="TreeGrafter"/>
</dbReference>
<keyword evidence="1" id="KW-1015">Disulfide bond</keyword>
<keyword evidence="4" id="KW-1185">Reference proteome</keyword>
<gene>
    <name evidence="3" type="ORF">DPX16_18005</name>
</gene>
<evidence type="ECO:0000313" key="3">
    <source>
        <dbReference type="EMBL" id="ROJ33183.1"/>
    </source>
</evidence>